<dbReference type="PROSITE" id="PS00678">
    <property type="entry name" value="WD_REPEATS_1"/>
    <property type="match status" value="1"/>
</dbReference>
<evidence type="ECO:0000313" key="8">
    <source>
        <dbReference type="Proteomes" id="UP000679629"/>
    </source>
</evidence>
<dbReference type="RefSeq" id="WP_215123690.1">
    <property type="nucleotide sequence ID" value="NZ_CP075896.1"/>
</dbReference>
<dbReference type="PANTHER" id="PTHR19879:SF9">
    <property type="entry name" value="TRANSCRIPTION INITIATION FACTOR TFIID SUBUNIT 5"/>
    <property type="match status" value="1"/>
</dbReference>
<dbReference type="Pfam" id="PF00012">
    <property type="entry name" value="HSP70"/>
    <property type="match status" value="1"/>
</dbReference>
<dbReference type="PANTHER" id="PTHR19879">
    <property type="entry name" value="TRANSCRIPTION INITIATION FACTOR TFIID"/>
    <property type="match status" value="1"/>
</dbReference>
<feature type="repeat" description="WD" evidence="6">
    <location>
        <begin position="466"/>
        <end position="507"/>
    </location>
</feature>
<evidence type="ECO:0000256" key="2">
    <source>
        <dbReference type="ARBA" id="ARBA00022737"/>
    </source>
</evidence>
<dbReference type="Gene3D" id="3.30.420.40">
    <property type="match status" value="3"/>
</dbReference>
<protein>
    <submittedName>
        <fullName evidence="7">Hsp70 family protein</fullName>
    </submittedName>
</protein>
<gene>
    <name evidence="7" type="ORF">KJK29_36970</name>
</gene>
<sequence>MKTEDRGAASGPADTGGGAAVEEPVLCVDMGATATRAALLIGTRIRMLRDPDGSAADWPTAVFADGTGLLVGRAAVLRGRERPEALRGELPGDLGRRARVRAGERSWLPDELVGALLRVLRDQAETIADRPVTTALLTVPAGTGAADPWRAGMLSAARRAGLTTVELLAEPVAATLALGDGGGLRDGDLVLVHDLGGSTFTAALVRMRGPGRADHDVLGRLTLDGCGMRDIEGAAQATLRADGAPGFAGPAADGPWGHPAHSDADGGQAYRDRLLKAAGAARFAEIAAPFLDRAAACCEEVLDTARVEPGRVAAVLPVGGGGGSPVVLGHLTHRLGIPVRAVERPLHAVVRGACVRAVYSARRTARPRRPAAGAVPLTWDLPGGRGVLVERRVEAGAAFAEGELLARVRVPDGSLHQLVADAGGRITAWHAAVDDEVFTGDWLLTVSADRPAAGAGMPAPTGRAVWRTHAEAVTAVAFSPDGRFLGTGGADRSVSVWDLGTGGERASAELDDDVTAVTFSPTRPLAAARDVAGGLVVLDHEQEAPVFVEESLSEGGDLVFTDDGGLLVAVEPEHTGFDAVWFTDTWKEAEPGDFDSLPDGIPPVLVLLDDECATLSSPSFWRILEEFDDQDDFARLADAYDDLFGAHARPTVLATPAVLFVAGHRPDGVLKIPARGVTLFACSSAAGLLATCAPAAGVTVWSLEDGRLLRTLPVEDDALCLAFAPDGSRLAAGLSDGTTVIWTLTRTAAPAVADSVFRSDERQETAP</sequence>
<proteinExistence type="predicted"/>
<keyword evidence="3" id="KW-0547">Nucleotide-binding</keyword>
<dbReference type="SUPFAM" id="SSF50998">
    <property type="entry name" value="Quinoprotein alcohol dehydrogenase-like"/>
    <property type="match status" value="1"/>
</dbReference>
<evidence type="ECO:0000313" key="7">
    <source>
        <dbReference type="EMBL" id="QWB27746.1"/>
    </source>
</evidence>
<organism evidence="7 8">
    <name type="scientific">Streptomyces koelreuteriae</name>
    <dbReference type="NCBI Taxonomy" id="2838015"/>
    <lineage>
        <taxon>Bacteria</taxon>
        <taxon>Bacillati</taxon>
        <taxon>Actinomycetota</taxon>
        <taxon>Actinomycetes</taxon>
        <taxon>Kitasatosporales</taxon>
        <taxon>Streptomycetaceae</taxon>
        <taxon>Streptomyces</taxon>
    </lineage>
</organism>
<evidence type="ECO:0000256" key="4">
    <source>
        <dbReference type="ARBA" id="ARBA00022840"/>
    </source>
</evidence>
<dbReference type="PROSITE" id="PS50082">
    <property type="entry name" value="WD_REPEATS_2"/>
    <property type="match status" value="2"/>
</dbReference>
<dbReference type="Pfam" id="PF00400">
    <property type="entry name" value="WD40"/>
    <property type="match status" value="2"/>
</dbReference>
<evidence type="ECO:0000256" key="1">
    <source>
        <dbReference type="ARBA" id="ARBA00022574"/>
    </source>
</evidence>
<dbReference type="Proteomes" id="UP000679629">
    <property type="component" value="Chromosome"/>
</dbReference>
<evidence type="ECO:0000256" key="6">
    <source>
        <dbReference type="PROSITE-ProRule" id="PRU00221"/>
    </source>
</evidence>
<dbReference type="InterPro" id="IPR013126">
    <property type="entry name" value="Hsp_70_fam"/>
</dbReference>
<accession>A0ABX8G322</accession>
<dbReference type="InterPro" id="IPR011047">
    <property type="entry name" value="Quinoprotein_ADH-like_sf"/>
</dbReference>
<dbReference type="PROSITE" id="PS50294">
    <property type="entry name" value="WD_REPEATS_REGION"/>
    <property type="match status" value="1"/>
</dbReference>
<keyword evidence="5" id="KW-0143">Chaperone</keyword>
<evidence type="ECO:0000256" key="5">
    <source>
        <dbReference type="ARBA" id="ARBA00023186"/>
    </source>
</evidence>
<dbReference type="InterPro" id="IPR015943">
    <property type="entry name" value="WD40/YVTN_repeat-like_dom_sf"/>
</dbReference>
<keyword evidence="4" id="KW-0067">ATP-binding</keyword>
<dbReference type="EMBL" id="CP075896">
    <property type="protein sequence ID" value="QWB27746.1"/>
    <property type="molecule type" value="Genomic_DNA"/>
</dbReference>
<reference evidence="8" key="1">
    <citation type="submission" date="2021-05" db="EMBL/GenBank/DDBJ databases">
        <title>Direct Submission.</title>
        <authorList>
            <person name="Li K."/>
            <person name="Gao J."/>
        </authorList>
    </citation>
    <scope>NUCLEOTIDE SEQUENCE [LARGE SCALE GENOMIC DNA]</scope>
    <source>
        <strain evidence="8">MG62</strain>
    </source>
</reference>
<evidence type="ECO:0000256" key="3">
    <source>
        <dbReference type="ARBA" id="ARBA00022741"/>
    </source>
</evidence>
<dbReference type="InterPro" id="IPR043129">
    <property type="entry name" value="ATPase_NBD"/>
</dbReference>
<keyword evidence="8" id="KW-1185">Reference proteome</keyword>
<name>A0ABX8G322_9ACTN</name>
<dbReference type="InterPro" id="IPR019775">
    <property type="entry name" value="WD40_repeat_CS"/>
</dbReference>
<dbReference type="SUPFAM" id="SSF53067">
    <property type="entry name" value="Actin-like ATPase domain"/>
    <property type="match status" value="2"/>
</dbReference>
<dbReference type="Gene3D" id="2.130.10.10">
    <property type="entry name" value="YVTN repeat-like/Quinoprotein amine dehydrogenase"/>
    <property type="match status" value="2"/>
</dbReference>
<keyword evidence="1 6" id="KW-0853">WD repeat</keyword>
<dbReference type="InterPro" id="IPR001680">
    <property type="entry name" value="WD40_rpt"/>
</dbReference>
<dbReference type="SMART" id="SM00320">
    <property type="entry name" value="WD40"/>
    <property type="match status" value="3"/>
</dbReference>
<feature type="repeat" description="WD" evidence="6">
    <location>
        <begin position="721"/>
        <end position="752"/>
    </location>
</feature>
<keyword evidence="2" id="KW-0677">Repeat</keyword>